<keyword evidence="3" id="KW-1185">Reference proteome</keyword>
<feature type="domain" description="DUF6745" evidence="1">
    <location>
        <begin position="146"/>
        <end position="353"/>
    </location>
</feature>
<reference evidence="2 3" key="1">
    <citation type="journal article" date="2016" name="Front. Microbiol.">
        <title>Comparative Genomics Analysis of Streptomyces Species Reveals Their Adaptation to the Marine Environment and Their Diversity at the Genomic Level.</title>
        <authorList>
            <person name="Tian X."/>
            <person name="Zhang Z."/>
            <person name="Yang T."/>
            <person name="Chen M."/>
            <person name="Li J."/>
            <person name="Chen F."/>
            <person name="Yang J."/>
            <person name="Li W."/>
            <person name="Zhang B."/>
            <person name="Zhang Z."/>
            <person name="Wu J."/>
            <person name="Zhang C."/>
            <person name="Long L."/>
            <person name="Xiao J."/>
        </authorList>
    </citation>
    <scope>NUCLEOTIDE SEQUENCE [LARGE SCALE GENOMIC DNA]</scope>
    <source>
        <strain evidence="2 3">SCSIO 02100</strain>
    </source>
</reference>
<evidence type="ECO:0000259" key="1">
    <source>
        <dbReference type="Pfam" id="PF20530"/>
    </source>
</evidence>
<evidence type="ECO:0000313" key="3">
    <source>
        <dbReference type="Proteomes" id="UP000176101"/>
    </source>
</evidence>
<dbReference type="STRING" id="1075402.AN216_21115"/>
<proteinExistence type="predicted"/>
<comment type="caution">
    <text evidence="2">The sequence shown here is derived from an EMBL/GenBank/DDBJ whole genome shotgun (WGS) entry which is preliminary data.</text>
</comment>
<organism evidence="2 3">
    <name type="scientific">Streptomyces oceani</name>
    <dbReference type="NCBI Taxonomy" id="1075402"/>
    <lineage>
        <taxon>Bacteria</taxon>
        <taxon>Bacillati</taxon>
        <taxon>Actinomycetota</taxon>
        <taxon>Actinomycetes</taxon>
        <taxon>Kitasatosporales</taxon>
        <taxon>Streptomycetaceae</taxon>
        <taxon>Streptomyces</taxon>
    </lineage>
</organism>
<dbReference type="Pfam" id="PF20530">
    <property type="entry name" value="DUF6745"/>
    <property type="match status" value="1"/>
</dbReference>
<protein>
    <recommendedName>
        <fullName evidence="1">DUF6745 domain-containing protein</fullName>
    </recommendedName>
</protein>
<sequence length="353" mass="39377">MRDLSSWRELAEATGAADRPAAEAGVRTAYHQAGLAEPARIVWADSPRAAVAIIRELSEADDTGPSVRDEIRTQPWAAARRRLVDTLGQSGWAARWEATGAQLWPGVKTLTDRVTTGLVAELTGRVGGRRQRRPVSEETARDENALRVLLLDAVFGQQDAAWLAAFDPPEEGPDPLAGLKEVAQHAGWWWPYARVAVVCERPVALHLDVSGRLDRADGPALAYPDGFALHSWRGMPVPADWHTQLAELTPERIRTEENAELRRIMLEHYGHERYLTDSGAKPVHQDRAGRLWRINFLDDEDVVMVEVVNSTAEPDGTHRTYWLRVPPWTRTATEGVAWTFDLASDEYAPRLQT</sequence>
<dbReference type="RefSeq" id="WP_070198274.1">
    <property type="nucleotide sequence ID" value="NZ_LJGU01000142.1"/>
</dbReference>
<dbReference type="OrthoDB" id="871648at2"/>
<accession>A0A1E7JXF9</accession>
<dbReference type="InterPro" id="IPR046633">
    <property type="entry name" value="DUF6745"/>
</dbReference>
<evidence type="ECO:0000313" key="2">
    <source>
        <dbReference type="EMBL" id="OEU96360.1"/>
    </source>
</evidence>
<dbReference type="EMBL" id="LJGU01000142">
    <property type="protein sequence ID" value="OEU96360.1"/>
    <property type="molecule type" value="Genomic_DNA"/>
</dbReference>
<gene>
    <name evidence="2" type="ORF">AN216_21115</name>
</gene>
<dbReference type="AlphaFoldDB" id="A0A1E7JXF9"/>
<name>A0A1E7JXF9_9ACTN</name>
<dbReference type="PATRIC" id="fig|1075402.3.peg.409"/>
<dbReference type="Proteomes" id="UP000176101">
    <property type="component" value="Unassembled WGS sequence"/>
</dbReference>